<comment type="caution">
    <text evidence="5">The sequence shown here is derived from an EMBL/GenBank/DDBJ whole genome shotgun (WGS) entry which is preliminary data.</text>
</comment>
<evidence type="ECO:0000259" key="3">
    <source>
        <dbReference type="Pfam" id="PF22903"/>
    </source>
</evidence>
<dbReference type="EMBL" id="CAJSTJ010000181">
    <property type="protein sequence ID" value="CAG7565353.1"/>
    <property type="molecule type" value="Genomic_DNA"/>
</dbReference>
<organism evidence="5 6">
    <name type="scientific">Fusarium equiseti</name>
    <name type="common">Fusarium scirpi</name>
    <dbReference type="NCBI Taxonomy" id="61235"/>
    <lineage>
        <taxon>Eukaryota</taxon>
        <taxon>Fungi</taxon>
        <taxon>Dikarya</taxon>
        <taxon>Ascomycota</taxon>
        <taxon>Pezizomycotina</taxon>
        <taxon>Sordariomycetes</taxon>
        <taxon>Hypocreomycetidae</taxon>
        <taxon>Hypocreales</taxon>
        <taxon>Nectriaceae</taxon>
        <taxon>Fusarium</taxon>
        <taxon>Fusarium incarnatum-equiseti species complex</taxon>
    </lineage>
</organism>
<dbReference type="InterPro" id="IPR056402">
    <property type="entry name" value="DA_N"/>
</dbReference>
<dbReference type="Proteomes" id="UP000693738">
    <property type="component" value="Unassembled WGS sequence"/>
</dbReference>
<evidence type="ECO:0000313" key="6">
    <source>
        <dbReference type="Proteomes" id="UP000693738"/>
    </source>
</evidence>
<protein>
    <recommendedName>
        <fullName evidence="7">Diels-Alderase</fullName>
    </recommendedName>
</protein>
<gene>
    <name evidence="5" type="ORF">FEQUK3_LOCUS11063</name>
</gene>
<sequence length="374" mass="40928">MSNVTVSTFAVDKSISEEHVLPSSFIPGSGNVFPKFISAIPKTAWELWYFDGISKDGKSSIVIGVTRNAEGLKHGGFKVQVFVIWADERTWHRDLFFPESVVSINESGVTDGIWKDATSNSSISFSCPGDLAKASLVFDVPGVVRGDMHLEALPGDTGLDTDARLGPSVYYVRPIGRASVKAQLSLYSSNATAAEQFILGASANGGMDRVWSPLSWPQVMTESYYLRAQVGPYAMQIMRIFPPAGSEDQPSTMARLYREGQLVCVAQHVVTREDALITHDSLILSKQDNFDSGDAVTGGYRDKNTGYTVEFVERRNEGQRWKFQVRHERIIWNTPTSRPGPDATGNTGFVERLYGGTIGESYEGVGTGGQCELS</sequence>
<evidence type="ECO:0000259" key="4">
    <source>
        <dbReference type="Pfam" id="PF24137"/>
    </source>
</evidence>
<comment type="similarity">
    <text evidence="2">Belongs to the Diels-Alderase family.</text>
</comment>
<feature type="domain" description="Diels-Alderase C-terminal" evidence="3">
    <location>
        <begin position="214"/>
        <end position="373"/>
    </location>
</feature>
<dbReference type="GO" id="GO:0016853">
    <property type="term" value="F:isomerase activity"/>
    <property type="evidence" value="ECO:0007669"/>
    <property type="project" value="UniProtKB-KW"/>
</dbReference>
<evidence type="ECO:0000256" key="1">
    <source>
        <dbReference type="ARBA" id="ARBA00023235"/>
    </source>
</evidence>
<reference evidence="5" key="1">
    <citation type="submission" date="2021-05" db="EMBL/GenBank/DDBJ databases">
        <authorList>
            <person name="Khan N."/>
        </authorList>
    </citation>
    <scope>NUCLEOTIDE SEQUENCE</scope>
</reference>
<name>A0A8J2IVX0_FUSEQ</name>
<feature type="domain" description="Diels-Alderase N-terminal" evidence="4">
    <location>
        <begin position="5"/>
        <end position="211"/>
    </location>
</feature>
<dbReference type="AlphaFoldDB" id="A0A8J2IVX0"/>
<evidence type="ECO:0008006" key="7">
    <source>
        <dbReference type="Google" id="ProtNLM"/>
    </source>
</evidence>
<dbReference type="InterPro" id="IPR054499">
    <property type="entry name" value="DA_C"/>
</dbReference>
<proteinExistence type="inferred from homology"/>
<evidence type="ECO:0000313" key="5">
    <source>
        <dbReference type="EMBL" id="CAG7565353.1"/>
    </source>
</evidence>
<dbReference type="Pfam" id="PF22903">
    <property type="entry name" value="DA_C"/>
    <property type="match status" value="1"/>
</dbReference>
<accession>A0A8J2IVX0</accession>
<dbReference type="Pfam" id="PF24137">
    <property type="entry name" value="DA_N"/>
    <property type="match status" value="1"/>
</dbReference>
<keyword evidence="1" id="KW-0413">Isomerase</keyword>
<evidence type="ECO:0000256" key="2">
    <source>
        <dbReference type="ARBA" id="ARBA00046325"/>
    </source>
</evidence>